<dbReference type="Pfam" id="PF00583">
    <property type="entry name" value="Acetyltransf_1"/>
    <property type="match status" value="1"/>
</dbReference>
<dbReference type="SUPFAM" id="SSF55729">
    <property type="entry name" value="Acyl-CoA N-acyltransferases (Nat)"/>
    <property type="match status" value="1"/>
</dbReference>
<sequence length="192" mass="21309">MQSIGSEELSRLAHQGTAHPAVHWRVATPDDVPDLLNLIKELALYEHEPDAVKTSEEDLRVALFSSSPNVFCHVVDHPDPASGKRLAGLALYFMTFSTWVGKHGIHLEDLFVRPEVRGRGIGLTLLRSLAQVCVERGYGRLEWACLDWNRPSIAFYKAQGAVPMDEWTTYRLAAEALTNFAQGKHAAGAPHQ</sequence>
<keyword evidence="2" id="KW-0012">Acyltransferase</keyword>
<dbReference type="PROSITE" id="PS51186">
    <property type="entry name" value="GNAT"/>
    <property type="match status" value="1"/>
</dbReference>
<gene>
    <name evidence="4" type="ORF">PAPYR_802</name>
</gene>
<reference evidence="4" key="1">
    <citation type="journal article" date="2022" name="bioRxiv">
        <title>Genomics of Preaxostyla Flagellates Illuminates Evolutionary Transitions and the Path Towards Mitochondrial Loss.</title>
        <authorList>
            <person name="Novak L.V.F."/>
            <person name="Treitli S.C."/>
            <person name="Pyrih J."/>
            <person name="Halakuc P."/>
            <person name="Pipaliya S.V."/>
            <person name="Vacek V."/>
            <person name="Brzon O."/>
            <person name="Soukal P."/>
            <person name="Eme L."/>
            <person name="Dacks J.B."/>
            <person name="Karnkowska A."/>
            <person name="Elias M."/>
            <person name="Hampl V."/>
        </authorList>
    </citation>
    <scope>NUCLEOTIDE SEQUENCE</scope>
    <source>
        <strain evidence="4">RCP-MX</strain>
    </source>
</reference>
<name>A0ABQ8UUH9_9EUKA</name>
<dbReference type="Gene3D" id="3.40.630.30">
    <property type="match status" value="1"/>
</dbReference>
<dbReference type="PANTHER" id="PTHR10545">
    <property type="entry name" value="DIAMINE N-ACETYLTRANSFERASE"/>
    <property type="match status" value="1"/>
</dbReference>
<dbReference type="InterPro" id="IPR000182">
    <property type="entry name" value="GNAT_dom"/>
</dbReference>
<comment type="caution">
    <text evidence="4">The sequence shown here is derived from an EMBL/GenBank/DDBJ whole genome shotgun (WGS) entry which is preliminary data.</text>
</comment>
<evidence type="ECO:0000313" key="4">
    <source>
        <dbReference type="EMBL" id="KAJ4462779.1"/>
    </source>
</evidence>
<evidence type="ECO:0000256" key="1">
    <source>
        <dbReference type="ARBA" id="ARBA00022679"/>
    </source>
</evidence>
<keyword evidence="1" id="KW-0808">Transferase</keyword>
<evidence type="ECO:0000313" key="5">
    <source>
        <dbReference type="Proteomes" id="UP001141327"/>
    </source>
</evidence>
<evidence type="ECO:0000256" key="2">
    <source>
        <dbReference type="ARBA" id="ARBA00023315"/>
    </source>
</evidence>
<protein>
    <submittedName>
        <fullName evidence="4">L-amino acid N-acyltransferase YncA</fullName>
    </submittedName>
</protein>
<dbReference type="InterPro" id="IPR051016">
    <property type="entry name" value="Diverse_Substrate_AcTransf"/>
</dbReference>
<organism evidence="4 5">
    <name type="scientific">Paratrimastix pyriformis</name>
    <dbReference type="NCBI Taxonomy" id="342808"/>
    <lineage>
        <taxon>Eukaryota</taxon>
        <taxon>Metamonada</taxon>
        <taxon>Preaxostyla</taxon>
        <taxon>Paratrimastigidae</taxon>
        <taxon>Paratrimastix</taxon>
    </lineage>
</organism>
<proteinExistence type="predicted"/>
<dbReference type="InterPro" id="IPR016181">
    <property type="entry name" value="Acyl_CoA_acyltransferase"/>
</dbReference>
<evidence type="ECO:0000259" key="3">
    <source>
        <dbReference type="PROSITE" id="PS51186"/>
    </source>
</evidence>
<dbReference type="PANTHER" id="PTHR10545:SF29">
    <property type="entry name" value="GH14572P-RELATED"/>
    <property type="match status" value="1"/>
</dbReference>
<keyword evidence="5" id="KW-1185">Reference proteome</keyword>
<dbReference type="Proteomes" id="UP001141327">
    <property type="component" value="Unassembled WGS sequence"/>
</dbReference>
<accession>A0ABQ8UUH9</accession>
<feature type="domain" description="N-acetyltransferase" evidence="3">
    <location>
        <begin position="22"/>
        <end position="182"/>
    </location>
</feature>
<dbReference type="EMBL" id="JAPMOS010000002">
    <property type="protein sequence ID" value="KAJ4462779.1"/>
    <property type="molecule type" value="Genomic_DNA"/>
</dbReference>
<dbReference type="CDD" id="cd04301">
    <property type="entry name" value="NAT_SF"/>
    <property type="match status" value="1"/>
</dbReference>